<feature type="compositionally biased region" description="Basic and acidic residues" evidence="1">
    <location>
        <begin position="493"/>
        <end position="505"/>
    </location>
</feature>
<dbReference type="EMBL" id="CP001785">
    <property type="protein sequence ID" value="ACX52473.1"/>
    <property type="molecule type" value="Genomic_DNA"/>
</dbReference>
<reference evidence="2 3" key="1">
    <citation type="submission" date="2009-10" db="EMBL/GenBank/DDBJ databases">
        <title>Complete sequence of chromosome of Ammonifex degensii KC4.</title>
        <authorList>
            <consortium name="US DOE Joint Genome Institute"/>
            <person name="Kerfeld C."/>
            <person name="Goodner B."/>
            <person name="Huber H."/>
            <person name="Stetter K."/>
            <person name="Lucas S."/>
            <person name="Copeland A."/>
            <person name="Lapidus A."/>
            <person name="Glavina del Rio T."/>
            <person name="Dalin E."/>
            <person name="Tice H."/>
            <person name="Bruce D."/>
            <person name="Goodwin L."/>
            <person name="Pitluck S."/>
            <person name="Saunders E."/>
            <person name="Brettin T."/>
            <person name="Detter J.C."/>
            <person name="Han C."/>
            <person name="Larimer F."/>
            <person name="Land M."/>
            <person name="Hauser L."/>
            <person name="Kyrpides N."/>
            <person name="Ovchinnikova G."/>
            <person name="Richardson P."/>
        </authorList>
    </citation>
    <scope>NUCLEOTIDE SEQUENCE [LARGE SCALE GENOMIC DNA]</scope>
    <source>
        <strain evidence="3">DSM 10501 / KC4</strain>
    </source>
</reference>
<evidence type="ECO:0000256" key="1">
    <source>
        <dbReference type="SAM" id="MobiDB-lite"/>
    </source>
</evidence>
<feature type="region of interest" description="Disordered" evidence="1">
    <location>
        <begin position="493"/>
        <end position="528"/>
    </location>
</feature>
<keyword evidence="3" id="KW-1185">Reference proteome</keyword>
<organism evidence="2 3">
    <name type="scientific">Ammonifex degensii (strain DSM 10501 / KC4)</name>
    <dbReference type="NCBI Taxonomy" id="429009"/>
    <lineage>
        <taxon>Bacteria</taxon>
        <taxon>Bacillati</taxon>
        <taxon>Bacillota</taxon>
        <taxon>Clostridia</taxon>
        <taxon>Thermoanaerobacterales</taxon>
        <taxon>Thermoanaerobacteraceae</taxon>
        <taxon>Ammonifex</taxon>
    </lineage>
</organism>
<protein>
    <submittedName>
        <fullName evidence="2">Uncharacterized protein</fullName>
    </submittedName>
</protein>
<dbReference type="AlphaFoldDB" id="C9R844"/>
<accession>C9R844</accession>
<dbReference type="STRING" id="429009.Adeg_1371"/>
<sequence length="550" mass="59663">MSVKASAAVEKKPKADPAEIRRTLGLLFGPGPWRDFCVELRVPGTRMGTVAGYFSDPEELAKWAARLSGGFKNRRGERVRVGSVYVTLNPLDPALLARCVNRCEPYAKTTASDADVIARRWLGLDFDPARPSGVSSTDEEHEAALERARRAREWLRGVGWPEPVLADSGNGAHLLYRVDLPNTPEATGLVRRVVDAVAAFHSGDGVEVDRKVYNAARVWKLYGTMACKGDDLPERPHRLARLLEVPETLDVVPVEVLERTAAMAPQPGAGGLRGGGADVGFDVGAWLEEHGVEVHSVKGWNGGRLWVLRRCPWNPEHTNLSAFVFQDATGRVVAKCHHNSCSGKGWEELRDLLEPGWREREARPAAARAGKAAPRLPGRVAVPEGWDRGVAVVTASWELAREAYAAGKAVVVVSPGAGVPPGAPRVLRDAGAVEVVAATEEERFALSWDLYPLLAVVGHELRRGVEEGSTLGAPFQEDGELFTREEVSVRRDGRLAPGDPREVGKGELGGESQSPPGDDEWDSFAPPLPPEEVAELRRRLTADPFKARGC</sequence>
<name>C9R844_AMMDK</name>
<dbReference type="RefSeq" id="WP_015739350.1">
    <property type="nucleotide sequence ID" value="NC_013385.1"/>
</dbReference>
<dbReference type="OrthoDB" id="1634483at2"/>
<proteinExistence type="predicted"/>
<evidence type="ECO:0000313" key="2">
    <source>
        <dbReference type="EMBL" id="ACX52473.1"/>
    </source>
</evidence>
<evidence type="ECO:0000313" key="3">
    <source>
        <dbReference type="Proteomes" id="UP000002620"/>
    </source>
</evidence>
<dbReference type="Proteomes" id="UP000002620">
    <property type="component" value="Chromosome"/>
</dbReference>
<dbReference type="KEGG" id="adg:Adeg_1371"/>
<gene>
    <name evidence="2" type="ordered locus">Adeg_1371</name>
</gene>
<dbReference type="eggNOG" id="COG1241">
    <property type="taxonomic scope" value="Bacteria"/>
</dbReference>
<dbReference type="HOGENOM" id="CLU_494909_0_0_9"/>